<dbReference type="EMBL" id="FRBW01000001">
    <property type="protein sequence ID" value="SHL45373.1"/>
    <property type="molecule type" value="Genomic_DNA"/>
</dbReference>
<dbReference type="PRINTS" id="PR00377">
    <property type="entry name" value="IMPHPHTASES"/>
</dbReference>
<dbReference type="GO" id="GO:0008934">
    <property type="term" value="F:inositol monophosphate 1-phosphatase activity"/>
    <property type="evidence" value="ECO:0007669"/>
    <property type="project" value="TreeGrafter"/>
</dbReference>
<evidence type="ECO:0000256" key="4">
    <source>
        <dbReference type="PIRSR" id="PIRSR600760-2"/>
    </source>
</evidence>
<comment type="similarity">
    <text evidence="1">Belongs to the inositol monophosphatase superfamily.</text>
</comment>
<dbReference type="GO" id="GO:0046872">
    <property type="term" value="F:metal ion binding"/>
    <property type="evidence" value="ECO:0007669"/>
    <property type="project" value="UniProtKB-KW"/>
</dbReference>
<feature type="binding site" evidence="4">
    <location>
        <position position="91"/>
    </location>
    <ligand>
        <name>Mg(2+)</name>
        <dbReference type="ChEBI" id="CHEBI:18420"/>
        <label>1</label>
        <note>catalytic</note>
    </ligand>
</feature>
<keyword evidence="6" id="KW-1185">Reference proteome</keyword>
<dbReference type="PANTHER" id="PTHR20854:SF4">
    <property type="entry name" value="INOSITOL-1-MONOPHOSPHATASE-RELATED"/>
    <property type="match status" value="1"/>
</dbReference>
<dbReference type="AlphaFoldDB" id="A0A1M7ARM4"/>
<evidence type="ECO:0000313" key="6">
    <source>
        <dbReference type="Proteomes" id="UP000186002"/>
    </source>
</evidence>
<reference evidence="5 6" key="1">
    <citation type="submission" date="2016-11" db="EMBL/GenBank/DDBJ databases">
        <authorList>
            <person name="Jaros S."/>
            <person name="Januszkiewicz K."/>
            <person name="Wedrychowicz H."/>
        </authorList>
    </citation>
    <scope>NUCLEOTIDE SEQUENCE [LARGE SCALE GENOMIC DNA]</scope>
    <source>
        <strain evidence="5 6">DSM 22153</strain>
    </source>
</reference>
<dbReference type="Proteomes" id="UP000186002">
    <property type="component" value="Unassembled WGS sequence"/>
</dbReference>
<dbReference type="GO" id="GO:0046854">
    <property type="term" value="P:phosphatidylinositol phosphate biosynthetic process"/>
    <property type="evidence" value="ECO:0007669"/>
    <property type="project" value="InterPro"/>
</dbReference>
<dbReference type="CDD" id="cd01638">
    <property type="entry name" value="CysQ"/>
    <property type="match status" value="1"/>
</dbReference>
<dbReference type="Gene3D" id="3.30.540.10">
    <property type="entry name" value="Fructose-1,6-Bisphosphatase, subunit A, domain 1"/>
    <property type="match status" value="1"/>
</dbReference>
<feature type="binding site" evidence="4">
    <location>
        <position position="94"/>
    </location>
    <ligand>
        <name>Mg(2+)</name>
        <dbReference type="ChEBI" id="CHEBI:18420"/>
        <label>1</label>
        <note>catalytic</note>
    </ligand>
</feature>
<evidence type="ECO:0000256" key="3">
    <source>
        <dbReference type="ARBA" id="ARBA00022842"/>
    </source>
</evidence>
<name>A0A1M7ARM4_9HYPH</name>
<dbReference type="InterPro" id="IPR000760">
    <property type="entry name" value="Inositol_monophosphatase-like"/>
</dbReference>
<keyword evidence="3 4" id="KW-0460">Magnesium</keyword>
<accession>A0A1M7ARM4</accession>
<dbReference type="InterPro" id="IPR020550">
    <property type="entry name" value="Inositol_monophosphatase_CS"/>
</dbReference>
<dbReference type="Pfam" id="PF00459">
    <property type="entry name" value="Inositol_P"/>
    <property type="match status" value="1"/>
</dbReference>
<dbReference type="STRING" id="735517.SAMN05444272_0622"/>
<evidence type="ECO:0000256" key="2">
    <source>
        <dbReference type="ARBA" id="ARBA00022723"/>
    </source>
</evidence>
<dbReference type="PANTHER" id="PTHR20854">
    <property type="entry name" value="INOSITOL MONOPHOSPHATASE"/>
    <property type="match status" value="1"/>
</dbReference>
<evidence type="ECO:0000313" key="5">
    <source>
        <dbReference type="EMBL" id="SHL45373.1"/>
    </source>
</evidence>
<dbReference type="GO" id="GO:0007165">
    <property type="term" value="P:signal transduction"/>
    <property type="evidence" value="ECO:0007669"/>
    <property type="project" value="TreeGrafter"/>
</dbReference>
<dbReference type="Gene3D" id="3.40.190.80">
    <property type="match status" value="1"/>
</dbReference>
<comment type="cofactor">
    <cofactor evidence="4">
        <name>Mg(2+)</name>
        <dbReference type="ChEBI" id="CHEBI:18420"/>
    </cofactor>
</comment>
<sequence>MPETSGPLNQRDLVLLEAAARSAGEVAMGFFGQDPRRWFKDNNSPVSEADMAVDAHLVEVLRSARPDYGWLSEETVDSPERLSRERTFIVDPIDGTRAFLLGGDEWTVSLAIAEAGRPVAAALLCPVRGEMFLATLGQGATLNGKRMSVSSHEKLAGSRLSGPHSVTANAGVRAMGFQAEPGIRSLAYRIAMVAANRLEVAAARAYANDWDLAAADLLVQEAGGRLTDLDGQTVSYNRSSTRHPALIAAPGQLISAVCGALKGVVS</sequence>
<proteinExistence type="inferred from homology"/>
<dbReference type="SUPFAM" id="SSF56655">
    <property type="entry name" value="Carbohydrate phosphatase"/>
    <property type="match status" value="1"/>
</dbReference>
<dbReference type="GO" id="GO:0006020">
    <property type="term" value="P:inositol metabolic process"/>
    <property type="evidence" value="ECO:0007669"/>
    <property type="project" value="TreeGrafter"/>
</dbReference>
<keyword evidence="2 4" id="KW-0479">Metal-binding</keyword>
<protein>
    <submittedName>
        <fullName evidence="5">Myo-inositol-1(Or 4)-monophosphatase</fullName>
    </submittedName>
</protein>
<evidence type="ECO:0000256" key="1">
    <source>
        <dbReference type="ARBA" id="ARBA00009759"/>
    </source>
</evidence>
<feature type="binding site" evidence="4">
    <location>
        <position position="93"/>
    </location>
    <ligand>
        <name>Mg(2+)</name>
        <dbReference type="ChEBI" id="CHEBI:18420"/>
        <label>2</label>
    </ligand>
</feature>
<gene>
    <name evidence="5" type="ORF">SAMN05444272_0622</name>
</gene>
<organism evidence="5 6">
    <name type="scientific">Roseibium suaedae</name>
    <dbReference type="NCBI Taxonomy" id="735517"/>
    <lineage>
        <taxon>Bacteria</taxon>
        <taxon>Pseudomonadati</taxon>
        <taxon>Pseudomonadota</taxon>
        <taxon>Alphaproteobacteria</taxon>
        <taxon>Hyphomicrobiales</taxon>
        <taxon>Stappiaceae</taxon>
        <taxon>Roseibium</taxon>
    </lineage>
</organism>
<feature type="binding site" evidence="4">
    <location>
        <position position="73"/>
    </location>
    <ligand>
        <name>Mg(2+)</name>
        <dbReference type="ChEBI" id="CHEBI:18420"/>
        <label>1</label>
        <note>catalytic</note>
    </ligand>
</feature>
<dbReference type="RefSeq" id="WP_073008670.1">
    <property type="nucleotide sequence ID" value="NZ_FRBW01000001.1"/>
</dbReference>
<dbReference type="PROSITE" id="PS00630">
    <property type="entry name" value="IMP_2"/>
    <property type="match status" value="1"/>
</dbReference>
<feature type="binding site" evidence="4">
    <location>
        <position position="211"/>
    </location>
    <ligand>
        <name>Mg(2+)</name>
        <dbReference type="ChEBI" id="CHEBI:18420"/>
        <label>1</label>
        <note>catalytic</note>
    </ligand>
</feature>